<gene>
    <name evidence="1" type="ORF">AFERRID_01830</name>
</gene>
<dbReference type="RefSeq" id="WP_126604191.1">
    <property type="nucleotide sequence ID" value="NZ_AP018795.1"/>
</dbReference>
<reference evidence="1 2" key="1">
    <citation type="journal article" date="2018" name="Microbiol. Resour. Announc.">
        <title>Complete Genome Sequence of Acidithiobacillus ferridurans JCM 18981.</title>
        <authorList>
            <person name="Miyauchi T."/>
            <person name="Kouzuma A."/>
            <person name="Abe T."/>
            <person name="Watanabe K."/>
        </authorList>
    </citation>
    <scope>NUCLEOTIDE SEQUENCE [LARGE SCALE GENOMIC DNA]</scope>
    <source>
        <strain evidence="2">ATCC 33020 / DSM 29468 / JCM 18981 / 11Fe</strain>
    </source>
</reference>
<proteinExistence type="predicted"/>
<keyword evidence="2" id="KW-1185">Reference proteome</keyword>
<sequence>MQETHNESGQALLTAVIVLVILAILGYAALEYGSQTARLTFNETARNVAQHLDSLATQDAMNWGNANISFPPGTPTGTAPAYFYNDACVNGSVGCTAPLTAAQVAATSSVWNTAATVNPSVVAPLASSFPGATVKWVMEYYGQGLCTISGCSSTQAPTNMCTCYYYRISALTTNNPNNPANGISAVTQILYRIPQPR</sequence>
<dbReference type="Proteomes" id="UP000280188">
    <property type="component" value="Chromosome"/>
</dbReference>
<protein>
    <submittedName>
        <fullName evidence="1">Uncharacterized protein</fullName>
    </submittedName>
</protein>
<organism evidence="1 2">
    <name type="scientific">Acidithiobacillus ferridurans</name>
    <dbReference type="NCBI Taxonomy" id="1232575"/>
    <lineage>
        <taxon>Bacteria</taxon>
        <taxon>Pseudomonadati</taxon>
        <taxon>Pseudomonadota</taxon>
        <taxon>Acidithiobacillia</taxon>
        <taxon>Acidithiobacillales</taxon>
        <taxon>Acidithiobacillaceae</taxon>
        <taxon>Acidithiobacillus</taxon>
    </lineage>
</organism>
<dbReference type="EMBL" id="AP018795">
    <property type="protein sequence ID" value="BBF63965.1"/>
    <property type="molecule type" value="Genomic_DNA"/>
</dbReference>
<dbReference type="AlphaFoldDB" id="A0A2Z6IIX5"/>
<name>A0A2Z6IIX5_ACIFI</name>
<accession>A0A2Z6IIX5</accession>
<evidence type="ECO:0000313" key="1">
    <source>
        <dbReference type="EMBL" id="BBF63965.1"/>
    </source>
</evidence>
<evidence type="ECO:0000313" key="2">
    <source>
        <dbReference type="Proteomes" id="UP000280188"/>
    </source>
</evidence>
<dbReference type="KEGG" id="afj:AFERRID_01830"/>